<evidence type="ECO:0000313" key="1">
    <source>
        <dbReference type="EMBL" id="AUB55766.1"/>
    </source>
</evidence>
<evidence type="ECO:0000313" key="3">
    <source>
        <dbReference type="Proteomes" id="UP000232806"/>
    </source>
</evidence>
<dbReference type="EMBL" id="DUHE01000227">
    <property type="protein sequence ID" value="HII84770.1"/>
    <property type="molecule type" value="Genomic_DNA"/>
</dbReference>
<gene>
    <name evidence="1" type="ORF">BK007_06970</name>
    <name evidence="2" type="ORF">HA271_08070</name>
</gene>
<dbReference type="SUPFAM" id="SSF54197">
    <property type="entry name" value="HIT-like"/>
    <property type="match status" value="1"/>
</dbReference>
<protein>
    <recommendedName>
        <fullName evidence="4">DUF4921 family protein</fullName>
    </recommendedName>
</protein>
<name>A0A2H4VCF3_9EURY</name>
<dbReference type="Proteomes" id="UP000586031">
    <property type="component" value="Unassembled WGS sequence"/>
</dbReference>
<dbReference type="InterPro" id="IPR036265">
    <property type="entry name" value="HIT-like_sf"/>
</dbReference>
<dbReference type="OrthoDB" id="7650at2157"/>
<dbReference type="AlphaFoldDB" id="A0A2H4VCF3"/>
<dbReference type="GeneID" id="35121324"/>
<accession>A0A2H4VCF3</accession>
<organism evidence="1 3">
    <name type="scientific">Methanobacterium subterraneum</name>
    <dbReference type="NCBI Taxonomy" id="59277"/>
    <lineage>
        <taxon>Archaea</taxon>
        <taxon>Methanobacteriati</taxon>
        <taxon>Methanobacteriota</taxon>
        <taxon>Methanomada group</taxon>
        <taxon>Methanobacteria</taxon>
        <taxon>Methanobacteriales</taxon>
        <taxon>Methanobacteriaceae</taxon>
        <taxon>Methanobacterium</taxon>
    </lineage>
</organism>
<reference evidence="1 3" key="1">
    <citation type="submission" date="2016-10" db="EMBL/GenBank/DDBJ databases">
        <title>Comparative genomics between deep and shallow subseafloor isolates.</title>
        <authorList>
            <person name="Ishii S."/>
            <person name="Miller J.R."/>
            <person name="Sutton G."/>
            <person name="Suzuki S."/>
            <person name="Methe B."/>
            <person name="Inagaki F."/>
            <person name="Imachi H."/>
        </authorList>
    </citation>
    <scope>NUCLEOTIDE SEQUENCE [LARGE SCALE GENOMIC DNA]</scope>
    <source>
        <strain evidence="1 3">MO-MB1</strain>
    </source>
</reference>
<proteinExistence type="predicted"/>
<evidence type="ECO:0008006" key="4">
    <source>
        <dbReference type="Google" id="ProtNLM"/>
    </source>
</evidence>
<evidence type="ECO:0000313" key="2">
    <source>
        <dbReference type="EMBL" id="HII84770.1"/>
    </source>
</evidence>
<dbReference type="EMBL" id="CP017766">
    <property type="protein sequence ID" value="AUB55766.1"/>
    <property type="molecule type" value="Genomic_DNA"/>
</dbReference>
<dbReference type="Proteomes" id="UP000232806">
    <property type="component" value="Chromosome"/>
</dbReference>
<sequence length="383" mass="44482">MSSILDLEKMEKYLRETDESSYDLFKQIYHTHYEIGTQIIPDSFISKTYEYFGGRDSEGNLIESEENVLSRIKQQKIIKIRNKWTGEEALFNSLRADRPGIRKNYQDKEINYLKELISGSIKGCDFCNPIQHTPKDSFGRILGEHSITAANIAKYDVWSSLVIFDNHNPLEFNLEEFRDYLKTSFSWFKQVHQDHQFYKYPFFVWNCLPRAGASQVHGHCQILMGDEPYSRVKNLVNAAMNYSRETGSLYFQDMYKVHQILGLSGKQGKVRFFCNLTPVKEKEVMIISHQNPFLNKTVNETIFKIVRCFIDDLEVYSFNLSISCPAMDNKEEFPYIIRMVDRGSLLKNTADIGGMELYGSVVVADDPYKVIESLNESLNNDLI</sequence>
<dbReference type="PANTHER" id="PTHR34714:SF3">
    <property type="match status" value="1"/>
</dbReference>
<dbReference type="RefSeq" id="WP_100905746.1">
    <property type="nucleotide sequence ID" value="NZ_CP017766.1"/>
</dbReference>
<dbReference type="PANTHER" id="PTHR34714">
    <property type="entry name" value="EGF-LIKE DOMAIN-CONTAINING PROTEIN"/>
    <property type="match status" value="1"/>
</dbReference>
<reference evidence="2" key="2">
    <citation type="journal article" date="2020" name="bioRxiv">
        <title>A rank-normalized archaeal taxonomy based on genome phylogeny resolves widespread incomplete and uneven classifications.</title>
        <authorList>
            <person name="Rinke C."/>
            <person name="Chuvochina M."/>
            <person name="Mussig A.J."/>
            <person name="Chaumeil P.-A."/>
            <person name="Waite D.W."/>
            <person name="Whitman W.B."/>
            <person name="Parks D.H."/>
            <person name="Hugenholtz P."/>
        </authorList>
    </citation>
    <scope>NUCLEOTIDE SEQUENCE</scope>
    <source>
        <strain evidence="2">UBA11802</strain>
    </source>
</reference>
<dbReference type="Gene3D" id="3.30.428.10">
    <property type="entry name" value="HIT-like"/>
    <property type="match status" value="1"/>
</dbReference>